<evidence type="ECO:0000256" key="2">
    <source>
        <dbReference type="ARBA" id="ARBA00022741"/>
    </source>
</evidence>
<dbReference type="InterPro" id="IPR029047">
    <property type="entry name" value="HSP70_peptide-bd_sf"/>
</dbReference>
<dbReference type="InterPro" id="IPR043129">
    <property type="entry name" value="ATPase_NBD"/>
</dbReference>
<evidence type="ECO:0000313" key="6">
    <source>
        <dbReference type="Proteomes" id="UP001617669"/>
    </source>
</evidence>
<gene>
    <name evidence="5" type="ORF">ACIKP9_05025</name>
</gene>
<organism evidence="5 6">
    <name type="scientific">Methylobacillus methanolivorans</name>
    <dbReference type="NCBI Taxonomy" id="1848927"/>
    <lineage>
        <taxon>Bacteria</taxon>
        <taxon>Pseudomonadati</taxon>
        <taxon>Pseudomonadota</taxon>
        <taxon>Betaproteobacteria</taxon>
        <taxon>Nitrosomonadales</taxon>
        <taxon>Methylophilaceae</taxon>
        <taxon>Methylobacillus</taxon>
    </lineage>
</organism>
<dbReference type="Proteomes" id="UP001617669">
    <property type="component" value="Unassembled WGS sequence"/>
</dbReference>
<sequence>MIVGIDLGTTNSLVAVWQDGHAVIIPNSLGHHLTPSCVSLDDNGDVLVGLAARDRMLSHPSQTAALFKRYMGTQHEVRLGKRVFRPEELSSLILKSLKADAEHYLGQPVTEAIITVPAYFNDVQRKATKLAGELAGLKVERLLNEPTAAALAYGLHQGGDDSQFLVLDLGGGTFDISILEMFSGVMEVRATAGDNHLGGEDFVDALVQAFLDREATKAAIKRDKLQPHQMALLNSEAERVKRELTSSEQAMFRYVDGDTSLEWTVDNAEFEKITAPLLKRLREPVERAMRDAGLRVADLQEIVLVGGATRMPIVHRLVAKMMGRFPRRDVHPDEAIVIGAAVQAGLKMQDAALDDVVMTDVCPYTLGVEVAEKNNLGQYRHGIFLPVIERNTVIPASRSHPISPLNDEQKVVALRIFQGESREVKDNVLLGSLDVTLPSAKESNGWRDVDVRFTYDLNGLIEVEATVLATQQRYALVIEQTPGAMTTQEIAHSLEKLANLKISPREQAENKALLARLGRLYQQMLGQERQIVSDWTRVFENALETQEPRAIQQVREQLSGYADQLEGRPVL</sequence>
<dbReference type="Pfam" id="PF00012">
    <property type="entry name" value="HSP70"/>
    <property type="match status" value="2"/>
</dbReference>
<dbReference type="InterPro" id="IPR018181">
    <property type="entry name" value="Heat_shock_70_CS"/>
</dbReference>
<dbReference type="RefSeq" id="WP_400880099.1">
    <property type="nucleotide sequence ID" value="NZ_JBIWXY010000001.1"/>
</dbReference>
<proteinExistence type="inferred from homology"/>
<dbReference type="EMBL" id="JBIWXY010000001">
    <property type="protein sequence ID" value="MFJ5445583.1"/>
    <property type="molecule type" value="Genomic_DNA"/>
</dbReference>
<reference evidence="5 6" key="1">
    <citation type="submission" date="2024-11" db="EMBL/GenBank/DDBJ databases">
        <authorList>
            <person name="Kaparullina E.N."/>
            <person name="Delegan Y.A."/>
            <person name="Doronina N.V."/>
        </authorList>
    </citation>
    <scope>NUCLEOTIDE SEQUENCE [LARGE SCALE GENOMIC DNA]</scope>
    <source>
        <strain evidence="5 6">7sh_L</strain>
    </source>
</reference>
<dbReference type="PROSITE" id="PS00329">
    <property type="entry name" value="HSP70_2"/>
    <property type="match status" value="1"/>
</dbReference>
<dbReference type="PANTHER" id="PTHR19375">
    <property type="entry name" value="HEAT SHOCK PROTEIN 70KDA"/>
    <property type="match status" value="1"/>
</dbReference>
<accession>A0ABW8GJN5</accession>
<name>A0ABW8GJN5_9PROT</name>
<comment type="caution">
    <text evidence="5">The sequence shown here is derived from an EMBL/GenBank/DDBJ whole genome shotgun (WGS) entry which is preliminary data.</text>
</comment>
<keyword evidence="2 4" id="KW-0547">Nucleotide-binding</keyword>
<dbReference type="PROSITE" id="PS00297">
    <property type="entry name" value="HSP70_1"/>
    <property type="match status" value="1"/>
</dbReference>
<evidence type="ECO:0000256" key="3">
    <source>
        <dbReference type="ARBA" id="ARBA00022840"/>
    </source>
</evidence>
<dbReference type="InterPro" id="IPR013126">
    <property type="entry name" value="Hsp_70_fam"/>
</dbReference>
<keyword evidence="6" id="KW-1185">Reference proteome</keyword>
<comment type="similarity">
    <text evidence="1 4">Belongs to the heat shock protein 70 family.</text>
</comment>
<dbReference type="SUPFAM" id="SSF53067">
    <property type="entry name" value="Actin-like ATPase domain"/>
    <property type="match status" value="2"/>
</dbReference>
<dbReference type="PRINTS" id="PR00301">
    <property type="entry name" value="HEATSHOCK70"/>
</dbReference>
<evidence type="ECO:0000256" key="4">
    <source>
        <dbReference type="RuleBase" id="RU003322"/>
    </source>
</evidence>
<dbReference type="Gene3D" id="3.90.640.10">
    <property type="entry name" value="Actin, Chain A, domain 4"/>
    <property type="match status" value="1"/>
</dbReference>
<dbReference type="Gene3D" id="2.60.34.10">
    <property type="entry name" value="Substrate Binding Domain Of DNAk, Chain A, domain 1"/>
    <property type="match status" value="1"/>
</dbReference>
<dbReference type="Gene3D" id="3.30.420.40">
    <property type="match status" value="2"/>
</dbReference>
<protein>
    <submittedName>
        <fullName evidence="5">Molecular chaperone HscC</fullName>
    </submittedName>
</protein>
<keyword evidence="3 4" id="KW-0067">ATP-binding</keyword>
<evidence type="ECO:0000313" key="5">
    <source>
        <dbReference type="EMBL" id="MFJ5445583.1"/>
    </source>
</evidence>
<dbReference type="InterPro" id="IPR042030">
    <property type="entry name" value="HscC_NBD"/>
</dbReference>
<dbReference type="PROSITE" id="PS01036">
    <property type="entry name" value="HSP70_3"/>
    <property type="match status" value="1"/>
</dbReference>
<dbReference type="SUPFAM" id="SSF100920">
    <property type="entry name" value="Heat shock protein 70kD (HSP70), peptide-binding domain"/>
    <property type="match status" value="1"/>
</dbReference>
<dbReference type="CDD" id="cd10235">
    <property type="entry name" value="ASKHA_NBD_HSP70_HscC"/>
    <property type="match status" value="1"/>
</dbReference>
<evidence type="ECO:0000256" key="1">
    <source>
        <dbReference type="ARBA" id="ARBA00007381"/>
    </source>
</evidence>